<dbReference type="Proteomes" id="UP000029055">
    <property type="component" value="Unassembled WGS sequence"/>
</dbReference>
<comment type="caution">
    <text evidence="2">The sequence shown here is derived from an EMBL/GenBank/DDBJ whole genome shotgun (WGS) entry which is preliminary data.</text>
</comment>
<dbReference type="OrthoDB" id="3239274at2"/>
<name>A0A087E7H8_9BIFI</name>
<sequence length="60" mass="6800">MPVKHRIAGYDVAKTLAMFFVVLLHFVFYTIAFPNTIAGNMVTTACAVCVARRRGRRQRI</sequence>
<dbReference type="STRING" id="77635.BISU_0204"/>
<protein>
    <submittedName>
        <fullName evidence="2">Uncharacterized protein</fullName>
    </submittedName>
</protein>
<accession>A0A087E7H8</accession>
<feature type="transmembrane region" description="Helical" evidence="1">
    <location>
        <begin position="12"/>
        <end position="31"/>
    </location>
</feature>
<reference evidence="2 3" key="1">
    <citation type="submission" date="2014-03" db="EMBL/GenBank/DDBJ databases">
        <title>Genomics of Bifidobacteria.</title>
        <authorList>
            <person name="Ventura M."/>
            <person name="Milani C."/>
            <person name="Lugli G.A."/>
        </authorList>
    </citation>
    <scope>NUCLEOTIDE SEQUENCE [LARGE SCALE GENOMIC DNA]</scope>
    <source>
        <strain evidence="2 3">LMG 11597</strain>
    </source>
</reference>
<keyword evidence="1" id="KW-0812">Transmembrane</keyword>
<keyword evidence="1" id="KW-0472">Membrane</keyword>
<gene>
    <name evidence="2" type="ORF">BISU_0204</name>
</gene>
<evidence type="ECO:0000313" key="2">
    <source>
        <dbReference type="EMBL" id="KFJ03729.1"/>
    </source>
</evidence>
<dbReference type="AlphaFoldDB" id="A0A087E7H8"/>
<keyword evidence="3" id="KW-1185">Reference proteome</keyword>
<dbReference type="RefSeq" id="WP_024463051.1">
    <property type="nucleotide sequence ID" value="NZ_CP062939.1"/>
</dbReference>
<organism evidence="2 3">
    <name type="scientific">Bifidobacterium subtile</name>
    <dbReference type="NCBI Taxonomy" id="77635"/>
    <lineage>
        <taxon>Bacteria</taxon>
        <taxon>Bacillati</taxon>
        <taxon>Actinomycetota</taxon>
        <taxon>Actinomycetes</taxon>
        <taxon>Bifidobacteriales</taxon>
        <taxon>Bifidobacteriaceae</taxon>
        <taxon>Bifidobacterium</taxon>
    </lineage>
</organism>
<proteinExistence type="predicted"/>
<evidence type="ECO:0000313" key="3">
    <source>
        <dbReference type="Proteomes" id="UP000029055"/>
    </source>
</evidence>
<dbReference type="EMBL" id="JGZR01000006">
    <property type="protein sequence ID" value="KFJ03729.1"/>
    <property type="molecule type" value="Genomic_DNA"/>
</dbReference>
<keyword evidence="1" id="KW-1133">Transmembrane helix</keyword>
<evidence type="ECO:0000256" key="1">
    <source>
        <dbReference type="SAM" id="Phobius"/>
    </source>
</evidence>